<evidence type="ECO:0000256" key="4">
    <source>
        <dbReference type="SAM" id="MobiDB-lite"/>
    </source>
</evidence>
<dbReference type="Pfam" id="PF00076">
    <property type="entry name" value="RRM_1"/>
    <property type="match status" value="1"/>
</dbReference>
<dbReference type="InterPro" id="IPR050825">
    <property type="entry name" value="RBM42_RBP45_47-like"/>
</dbReference>
<dbReference type="PROSITE" id="PS50102">
    <property type="entry name" value="RRM"/>
    <property type="match status" value="2"/>
</dbReference>
<evidence type="ECO:0000256" key="1">
    <source>
        <dbReference type="ARBA" id="ARBA00022737"/>
    </source>
</evidence>
<accession>A0A8H2VAU8</accession>
<keyword evidence="1" id="KW-0677">Repeat</keyword>
<proteinExistence type="predicted"/>
<dbReference type="InterPro" id="IPR000504">
    <property type="entry name" value="RRM_dom"/>
</dbReference>
<dbReference type="PANTHER" id="PTHR47640">
    <property type="entry name" value="TRNA SELENOCYSTEINE 1-ASSOCIATED PROTEIN 1-RELATED-RELATED"/>
    <property type="match status" value="1"/>
</dbReference>
<evidence type="ECO:0000256" key="3">
    <source>
        <dbReference type="PROSITE-ProRule" id="PRU00176"/>
    </source>
</evidence>
<dbReference type="GO" id="GO:0003729">
    <property type="term" value="F:mRNA binding"/>
    <property type="evidence" value="ECO:0007669"/>
    <property type="project" value="InterPro"/>
</dbReference>
<dbReference type="GeneID" id="64854974"/>
<dbReference type="PANTHER" id="PTHR47640:SF10">
    <property type="entry name" value="TRNA SELENOCYSTEINE 1-ASSOCIATED PROTEIN 1-RELATED"/>
    <property type="match status" value="1"/>
</dbReference>
<dbReference type="Gene3D" id="3.30.70.330">
    <property type="match status" value="3"/>
</dbReference>
<dbReference type="RefSeq" id="XP_041403904.1">
    <property type="nucleotide sequence ID" value="XM_041547970.1"/>
</dbReference>
<dbReference type="InterPro" id="IPR012677">
    <property type="entry name" value="Nucleotide-bd_a/b_plait_sf"/>
</dbReference>
<feature type="compositionally biased region" description="Polar residues" evidence="4">
    <location>
        <begin position="315"/>
        <end position="330"/>
    </location>
</feature>
<gene>
    <name evidence="6" type="ORF">KABA2_01S00572</name>
</gene>
<dbReference type="EMBL" id="CAEFZW010000001">
    <property type="protein sequence ID" value="CAB4251865.1"/>
    <property type="molecule type" value="Genomic_DNA"/>
</dbReference>
<feature type="domain" description="RRM" evidence="5">
    <location>
        <begin position="106"/>
        <end position="205"/>
    </location>
</feature>
<protein>
    <submittedName>
        <fullName evidence="6">Similar to Saccharomyces cerevisiae YHR086W NAM8 RNA binding protein, component of the U1 snRNP protein</fullName>
    </submittedName>
</protein>
<feature type="compositionally biased region" description="Low complexity" evidence="4">
    <location>
        <begin position="207"/>
        <end position="222"/>
    </location>
</feature>
<dbReference type="GO" id="GO:0005829">
    <property type="term" value="C:cytosol"/>
    <property type="evidence" value="ECO:0007669"/>
    <property type="project" value="TreeGrafter"/>
</dbReference>
<feature type="region of interest" description="Disordered" evidence="4">
    <location>
        <begin position="203"/>
        <end position="235"/>
    </location>
</feature>
<comment type="caution">
    <text evidence="6">The sequence shown here is derived from an EMBL/GenBank/DDBJ whole genome shotgun (WGS) entry which is preliminary data.</text>
</comment>
<feature type="domain" description="RRM" evidence="5">
    <location>
        <begin position="238"/>
        <end position="318"/>
    </location>
</feature>
<reference evidence="6 7" key="1">
    <citation type="submission" date="2020-05" db="EMBL/GenBank/DDBJ databases">
        <authorList>
            <person name="Casaregola S."/>
            <person name="Devillers H."/>
            <person name="Grondin C."/>
        </authorList>
    </citation>
    <scope>NUCLEOTIDE SEQUENCE [LARGE SCALE GENOMIC DNA]</scope>
    <source>
        <strain evidence="6 7">CLIB 1767</strain>
    </source>
</reference>
<organism evidence="6 7">
    <name type="scientific">Maudiozyma barnettii</name>
    <dbReference type="NCBI Taxonomy" id="61262"/>
    <lineage>
        <taxon>Eukaryota</taxon>
        <taxon>Fungi</taxon>
        <taxon>Dikarya</taxon>
        <taxon>Ascomycota</taxon>
        <taxon>Saccharomycotina</taxon>
        <taxon>Saccharomycetes</taxon>
        <taxon>Saccharomycetales</taxon>
        <taxon>Saccharomycetaceae</taxon>
        <taxon>Maudiozyma</taxon>
    </lineage>
</organism>
<keyword evidence="2 3" id="KW-0694">RNA-binding</keyword>
<evidence type="ECO:0000313" key="6">
    <source>
        <dbReference type="EMBL" id="CAB4251865.1"/>
    </source>
</evidence>
<evidence type="ECO:0000259" key="5">
    <source>
        <dbReference type="PROSITE" id="PS50102"/>
    </source>
</evidence>
<dbReference type="OrthoDB" id="446113at2759"/>
<feature type="region of interest" description="Disordered" evidence="4">
    <location>
        <begin position="40"/>
        <end position="89"/>
    </location>
</feature>
<name>A0A8H2VAU8_9SACH</name>
<evidence type="ECO:0000313" key="7">
    <source>
        <dbReference type="Proteomes" id="UP000644660"/>
    </source>
</evidence>
<keyword evidence="7" id="KW-1185">Reference proteome</keyword>
<feature type="region of interest" description="Disordered" evidence="4">
    <location>
        <begin position="315"/>
        <end position="347"/>
    </location>
</feature>
<dbReference type="GO" id="GO:0006376">
    <property type="term" value="P:mRNA splice site recognition"/>
    <property type="evidence" value="ECO:0007669"/>
    <property type="project" value="TreeGrafter"/>
</dbReference>
<feature type="compositionally biased region" description="Low complexity" evidence="4">
    <location>
        <begin position="335"/>
        <end position="344"/>
    </location>
</feature>
<dbReference type="SUPFAM" id="SSF54928">
    <property type="entry name" value="RNA-binding domain, RBD"/>
    <property type="match status" value="2"/>
</dbReference>
<dbReference type="AlphaFoldDB" id="A0A8H2VAU8"/>
<dbReference type="Proteomes" id="UP000644660">
    <property type="component" value="Unassembled WGS sequence"/>
</dbReference>
<feature type="compositionally biased region" description="Low complexity" evidence="4">
    <location>
        <begin position="41"/>
        <end position="69"/>
    </location>
</feature>
<dbReference type="SMART" id="SM00360">
    <property type="entry name" value="RRM"/>
    <property type="match status" value="3"/>
</dbReference>
<evidence type="ECO:0000256" key="2">
    <source>
        <dbReference type="ARBA" id="ARBA00022884"/>
    </source>
</evidence>
<sequence>MKTIIQEILRAQLRGGTITEYSSVRSNVYRMSYHQYNNGHYQRNTGYNNNNNNNYQQRNNGYGYQNGYQDHNNRSNNYGQRDTYPSRERGATRTHHINDNIVRSTNQLYMGDLDLSWTEDTIKEIWKTLGEESIRVKMMMNNIMNNNNTRFSGGNTTTNSDNTKNQGYCFIEFSTNEQAANALLKNGMNIPIFPQRRLKLNWGSGGNSNNNNSNSNNNNYNNAKPTDESNMSSNDTNYSVFVGDLAPNVTESQLYELFNDKYPSMIERTRVMIDRVTGVSKGYGFVKFINAAIQSRAMIELQGAYLNGRAIKINSTGQRQQSQPQYSTDPKSIGNGNDNKYPNKNNKHHNKINKLSLFMLPVQQLPRMNHMTDPNNTTLYITKISPYVNELELEEYFKPFGSYYDKLRIFAPEEDDGDTNNNRPSSKSYYQQGIIQYVNRYDAERAMVALHQYAIDDIPLQLSWGLPVDDDKLKIKQQDIQLQAQPSYPNDIYSYV</sequence>
<dbReference type="InterPro" id="IPR035979">
    <property type="entry name" value="RBD_domain_sf"/>
</dbReference>